<dbReference type="OrthoDB" id="1901752at2759"/>
<protein>
    <submittedName>
        <fullName evidence="3">F-box/FBD/LRR-repeat protein At1g66290</fullName>
    </submittedName>
</protein>
<gene>
    <name evidence="3" type="primary">LOC108982903</name>
</gene>
<dbReference type="RefSeq" id="XP_018809932.1">
    <property type="nucleotide sequence ID" value="XM_018954387.2"/>
</dbReference>
<evidence type="ECO:0000313" key="3">
    <source>
        <dbReference type="RefSeq" id="XP_018809932.1"/>
    </source>
</evidence>
<dbReference type="Pfam" id="PF23622">
    <property type="entry name" value="LRR_At1g61320_AtMIF1"/>
    <property type="match status" value="2"/>
</dbReference>
<dbReference type="InterPro" id="IPR055357">
    <property type="entry name" value="LRR_At1g61320_AtMIF1"/>
</dbReference>
<evidence type="ECO:0000256" key="1">
    <source>
        <dbReference type="SAM" id="MobiDB-lite"/>
    </source>
</evidence>
<keyword evidence="2" id="KW-1185">Reference proteome</keyword>
<dbReference type="KEGG" id="jre:108982903"/>
<dbReference type="SMART" id="SM00256">
    <property type="entry name" value="FBOX"/>
    <property type="match status" value="1"/>
</dbReference>
<dbReference type="InterPro" id="IPR036047">
    <property type="entry name" value="F-box-like_dom_sf"/>
</dbReference>
<dbReference type="Proteomes" id="UP000235220">
    <property type="component" value="Chromosome 7"/>
</dbReference>
<name>A0A2I4DS12_JUGRE</name>
<dbReference type="SUPFAM" id="SSF52058">
    <property type="entry name" value="L domain-like"/>
    <property type="match status" value="1"/>
</dbReference>
<feature type="region of interest" description="Disordered" evidence="1">
    <location>
        <begin position="30"/>
        <end position="59"/>
    </location>
</feature>
<dbReference type="InterPro" id="IPR053772">
    <property type="entry name" value="At1g61320/At1g61330-like"/>
</dbReference>
<dbReference type="PANTHER" id="PTHR34145">
    <property type="entry name" value="OS02G0105600 PROTEIN"/>
    <property type="match status" value="1"/>
</dbReference>
<dbReference type="CDD" id="cd22160">
    <property type="entry name" value="F-box_AtFBL13-like"/>
    <property type="match status" value="1"/>
</dbReference>
<dbReference type="FunCoup" id="A0A2I4DS12">
    <property type="interactions" value="2542"/>
</dbReference>
<organism evidence="2 3">
    <name type="scientific">Juglans regia</name>
    <name type="common">English walnut</name>
    <dbReference type="NCBI Taxonomy" id="51240"/>
    <lineage>
        <taxon>Eukaryota</taxon>
        <taxon>Viridiplantae</taxon>
        <taxon>Streptophyta</taxon>
        <taxon>Embryophyta</taxon>
        <taxon>Tracheophyta</taxon>
        <taxon>Spermatophyta</taxon>
        <taxon>Magnoliopsida</taxon>
        <taxon>eudicotyledons</taxon>
        <taxon>Gunneridae</taxon>
        <taxon>Pentapetalae</taxon>
        <taxon>rosids</taxon>
        <taxon>fabids</taxon>
        <taxon>Fagales</taxon>
        <taxon>Juglandaceae</taxon>
        <taxon>Juglans</taxon>
    </lineage>
</organism>
<dbReference type="Gramene" id="Jr07_28680_p1">
    <property type="protein sequence ID" value="cds.Jr07_28680_p1"/>
    <property type="gene ID" value="Jr07_28680"/>
</dbReference>
<dbReference type="InterPro" id="IPR032675">
    <property type="entry name" value="LRR_dom_sf"/>
</dbReference>
<dbReference type="SUPFAM" id="SSF81383">
    <property type="entry name" value="F-box domain"/>
    <property type="match status" value="1"/>
</dbReference>
<sequence length="601" mass="69646">MRKNLSAGKEKKETIAVNQSTNINVVSQAPSVQRKRKRTSFNNVDGSVGPKRKHGGKDLNNLHQRVESMNLITQLPDHIIHYILSLLRNTKDQARTSILSKRWRELWTSFSILKFDQQKIQEEGNLDLRNENFKDFVGNSLKRHLEQKLSIRKLVLRITSYDLELALHMDQWINLAVENHLKELDLHFVVEKNTHYTLPRSVFAAKTLTGLRLYGCKLKSCGYLKLPHLQKLYMRQVVIDQQTIRNLISGCPLVEDLRFIHCTGLKDLQVSGLLKLDRFEMHHFHGTEKVEITAPNLLTFWYCGSKSTHCEIDLVACASLKRLTLEDANMTDEVFQDRFASFPVLEKLELSKCNQLKNITISSTQLKQLVLRGCTNLMGTDLDTPNLFSFEYKGNKMPFSFSNPLCLKQAKLSFERVGVQRASLEFQLGISDALWFDRLRQFLKKLKHSNGLKLVVRCKKNIIIHEELREILLPPVCDLKLEIVKPSTGFEDLLDQLLRTWHPETLSIVSPSNSSLPKLVYQKMKYRKKNPSCCAYNTQSNRCWRHFLKDVKYEGPANKRRTSSWMSWLSSERKSLGKKTWLDSPPTVRYQTTTLALFWKS</sequence>
<dbReference type="Gene3D" id="3.80.10.10">
    <property type="entry name" value="Ribonuclease Inhibitor"/>
    <property type="match status" value="1"/>
</dbReference>
<evidence type="ECO:0000313" key="2">
    <source>
        <dbReference type="Proteomes" id="UP000235220"/>
    </source>
</evidence>
<dbReference type="InterPro" id="IPR053781">
    <property type="entry name" value="F-box_AtFBL13-like"/>
</dbReference>
<accession>A0A2I4DS12</accession>
<reference evidence="3" key="1">
    <citation type="submission" date="2025-08" db="UniProtKB">
        <authorList>
            <consortium name="RefSeq"/>
        </authorList>
    </citation>
    <scope>IDENTIFICATION</scope>
    <source>
        <tissue evidence="3">Leaves</tissue>
    </source>
</reference>
<dbReference type="AlphaFoldDB" id="A0A2I4DS12"/>
<dbReference type="PANTHER" id="PTHR34145:SF28">
    <property type="entry name" value="F-BOX DOMAIN-CONTAINING PROTEIN"/>
    <property type="match status" value="1"/>
</dbReference>
<dbReference type="InterPro" id="IPR001810">
    <property type="entry name" value="F-box_dom"/>
</dbReference>
<dbReference type="GeneID" id="108982903"/>
<dbReference type="Gene3D" id="1.20.1280.50">
    <property type="match status" value="1"/>
</dbReference>
<proteinExistence type="predicted"/>
<dbReference type="Pfam" id="PF00646">
    <property type="entry name" value="F-box"/>
    <property type="match status" value="1"/>
</dbReference>